<dbReference type="PANTHER" id="PTHR43651:SF3">
    <property type="entry name" value="1,4-ALPHA-GLUCAN-BRANCHING ENZYME"/>
    <property type="match status" value="1"/>
</dbReference>
<keyword evidence="8 12" id="KW-0328">Glycosyltransferase</keyword>
<dbReference type="InterPro" id="IPR044143">
    <property type="entry name" value="GlgB_N_E_set_prok"/>
</dbReference>
<comment type="catalytic activity">
    <reaction evidence="2 12">
        <text>Transfers a segment of a (1-&gt;4)-alpha-D-glucan chain to a primary hydroxy group in a similar glucan chain.</text>
        <dbReference type="EC" id="2.4.1.18"/>
    </reaction>
</comment>
<dbReference type="CDD" id="cd11322">
    <property type="entry name" value="AmyAc_Glg_BE"/>
    <property type="match status" value="1"/>
</dbReference>
<protein>
    <recommendedName>
        <fullName evidence="12">1,4-alpha-glucan branching enzyme GlgB</fullName>
        <ecNumber evidence="12">2.4.1.18</ecNumber>
    </recommendedName>
    <alternativeName>
        <fullName evidence="12">1,4-alpha-D-glucan:1,4-alpha-D-glucan 6-glucosyl-transferase</fullName>
    </alternativeName>
    <alternativeName>
        <fullName evidence="12">Alpha-(1-&gt;4)-glucan branching enzyme</fullName>
    </alternativeName>
    <alternativeName>
        <fullName evidence="12">Glycogen branching enzyme</fullName>
        <shortName evidence="12">BE</shortName>
    </alternativeName>
</protein>
<organism evidence="16 17">
    <name type="scientific">Gallibacterium trehalosifermentans</name>
    <dbReference type="NCBI Taxonomy" id="516935"/>
    <lineage>
        <taxon>Bacteria</taxon>
        <taxon>Pseudomonadati</taxon>
        <taxon>Pseudomonadota</taxon>
        <taxon>Gammaproteobacteria</taxon>
        <taxon>Pasteurellales</taxon>
        <taxon>Pasteurellaceae</taxon>
        <taxon>Gallibacterium</taxon>
    </lineage>
</organism>
<dbReference type="Gene3D" id="2.60.40.10">
    <property type="entry name" value="Immunoglobulins"/>
    <property type="match status" value="2"/>
</dbReference>
<comment type="caution">
    <text evidence="16">The sequence shown here is derived from an EMBL/GenBank/DDBJ whole genome shotgun (WGS) entry which is preliminary data.</text>
</comment>
<feature type="region of interest" description="Disordered" evidence="14">
    <location>
        <begin position="1465"/>
        <end position="1512"/>
    </location>
</feature>
<dbReference type="InterPro" id="IPR017853">
    <property type="entry name" value="GH"/>
</dbReference>
<dbReference type="EMBL" id="JBHLWB010000001">
    <property type="protein sequence ID" value="MFC0308368.1"/>
    <property type="molecule type" value="Genomic_DNA"/>
</dbReference>
<accession>A0ABV6GYT0</accession>
<feature type="domain" description="Glycosyl hydrolase family 13 catalytic" evidence="15">
    <location>
        <begin position="968"/>
        <end position="1338"/>
    </location>
</feature>
<dbReference type="EC" id="2.4.1.18" evidence="12"/>
<evidence type="ECO:0000313" key="17">
    <source>
        <dbReference type="Proteomes" id="UP001589767"/>
    </source>
</evidence>
<name>A0ABV6GYT0_9PAST</name>
<evidence type="ECO:0000256" key="11">
    <source>
        <dbReference type="ARBA" id="ARBA00023277"/>
    </source>
</evidence>
<evidence type="ECO:0000256" key="2">
    <source>
        <dbReference type="ARBA" id="ARBA00000826"/>
    </source>
</evidence>
<feature type="active site" description="Nucleophile" evidence="12">
    <location>
        <position position="1126"/>
    </location>
</feature>
<dbReference type="SMART" id="SM00642">
    <property type="entry name" value="Aamy"/>
    <property type="match status" value="1"/>
</dbReference>
<evidence type="ECO:0000259" key="15">
    <source>
        <dbReference type="SMART" id="SM00642"/>
    </source>
</evidence>
<dbReference type="CDD" id="cd02855">
    <property type="entry name" value="E_set_GBE_prok_N"/>
    <property type="match status" value="1"/>
</dbReference>
<dbReference type="Pfam" id="PF02922">
    <property type="entry name" value="CBM_48"/>
    <property type="match status" value="1"/>
</dbReference>
<dbReference type="HAMAP" id="MF_00685">
    <property type="entry name" value="GlgB"/>
    <property type="match status" value="1"/>
</dbReference>
<dbReference type="SUPFAM" id="SSF51011">
    <property type="entry name" value="Glycosyl hydrolase domain"/>
    <property type="match status" value="1"/>
</dbReference>
<dbReference type="Gene3D" id="3.20.20.80">
    <property type="entry name" value="Glycosidases"/>
    <property type="match status" value="2"/>
</dbReference>
<comment type="similarity">
    <text evidence="5 13">Belongs to the disproportionating enzyme family.</text>
</comment>
<comment type="catalytic activity">
    <reaction evidence="1 13">
        <text>Transfers a segment of a (1-&gt;4)-alpha-D-glucan to a new position in an acceptor, which may be glucose or a (1-&gt;4)-alpha-D-glucan.</text>
        <dbReference type="EC" id="2.4.1.25"/>
    </reaction>
</comment>
<keyword evidence="9 12" id="KW-0808">Transferase</keyword>
<dbReference type="InterPro" id="IPR054169">
    <property type="entry name" value="GlgB_N"/>
</dbReference>
<keyword evidence="7 12" id="KW-0321">Glycogen metabolism</keyword>
<dbReference type="NCBIfam" id="TIGR01515">
    <property type="entry name" value="branching_enzym"/>
    <property type="match status" value="1"/>
</dbReference>
<evidence type="ECO:0000256" key="3">
    <source>
        <dbReference type="ARBA" id="ARBA00002953"/>
    </source>
</evidence>
<keyword evidence="11 12" id="KW-0119">Carbohydrate metabolism</keyword>
<dbReference type="PANTHER" id="PTHR43651">
    <property type="entry name" value="1,4-ALPHA-GLUCAN-BRANCHING ENZYME"/>
    <property type="match status" value="1"/>
</dbReference>
<dbReference type="GO" id="GO:0003844">
    <property type="term" value="F:1,4-alpha-glucan branching enzyme activity"/>
    <property type="evidence" value="ECO:0007669"/>
    <property type="project" value="UniProtKB-EC"/>
</dbReference>
<evidence type="ECO:0000256" key="8">
    <source>
        <dbReference type="ARBA" id="ARBA00022676"/>
    </source>
</evidence>
<dbReference type="InterPro" id="IPR004193">
    <property type="entry name" value="Glyco_hydro_13_N"/>
</dbReference>
<reference evidence="16 17" key="1">
    <citation type="submission" date="2024-09" db="EMBL/GenBank/DDBJ databases">
        <authorList>
            <person name="Sun Q."/>
            <person name="Mori K."/>
        </authorList>
    </citation>
    <scope>NUCLEOTIDE SEQUENCE [LARGE SCALE GENOMIC DNA]</scope>
    <source>
        <strain evidence="16 17">CCM 7539</strain>
    </source>
</reference>
<evidence type="ECO:0000256" key="9">
    <source>
        <dbReference type="ARBA" id="ARBA00022679"/>
    </source>
</evidence>
<evidence type="ECO:0000256" key="13">
    <source>
        <dbReference type="RuleBase" id="RU361207"/>
    </source>
</evidence>
<feature type="compositionally biased region" description="Low complexity" evidence="14">
    <location>
        <begin position="1480"/>
        <end position="1503"/>
    </location>
</feature>
<evidence type="ECO:0000256" key="4">
    <source>
        <dbReference type="ARBA" id="ARBA00004964"/>
    </source>
</evidence>
<dbReference type="NCBIfam" id="TIGR00217">
    <property type="entry name" value="malQ"/>
    <property type="match status" value="1"/>
</dbReference>
<gene>
    <name evidence="12 16" type="primary">glgB</name>
    <name evidence="16" type="ORF">ACFFHK_01435</name>
</gene>
<evidence type="ECO:0000256" key="12">
    <source>
        <dbReference type="HAMAP-Rule" id="MF_00685"/>
    </source>
</evidence>
<dbReference type="Gene3D" id="2.60.40.1180">
    <property type="entry name" value="Golgi alpha-mannosidase II"/>
    <property type="match status" value="1"/>
</dbReference>
<dbReference type="Pfam" id="PF00128">
    <property type="entry name" value="Alpha-amylase"/>
    <property type="match status" value="1"/>
</dbReference>
<sequence length="1512" mass="173100">MDSIVNSSHGQLSERSQLEQDAKALGIAPDYYSLEGEKIAVDNTILRTLIDWLKLNTPNSPNHFKNIFVINAESVARLDWQTLQFAPDEFPQSLYNEQQQIIDNSWRIEPQQYLELIPLPMGYYCLVTNYARYRLLVAPSKAYQSPLLNNQQKVSGLNVQLYSLRSDENWGIGDFGDLQKLAQEFAQDGIDFIGINPLHALFPAHPEWASPYSPSSRRWLNPIYLAIDALPEMASPAAVEWRHSAETEKVLAALRETAWVDYSQVWQTKLTALRVAYQAFKREGSLAYRRQAFAQFVAEQGKALYLHSLFEVLDRTFTQEQEDEENLVGWLAWERAYQDPTSETVQQFAEQHSKQIEFYMWLQWLMQDQLETVKQVFAQSGVKLGLYGDLAVGVARGGSDTWANRTAFCLQASVGAPPDELGPAGQNWQLPPLHPTALRAEGYATLINLWRANMQHYGILRIDHVMALYRLWWITQGSNAAQGAYVHYPIEELIAILAIESQRQQCLVVGEDLGIVPPEVRQWLDRYGIYSYAVMYFSKTYDGYMLPEHYKPNAIAVVSTHDVAPLYGFWQGADLHTMYQLNVLQEAQYQRALQQRTEDKVRFVQTLKQAKLLTTLPQNLQLTDELNLAIHQLGAVSRSQLFAIQPENLLGIESSFNIPGISRAYPNWRYRLPVSLLDSQVCQKLHYFYRQIISARQQLSINIAPVCYQENLKLMLLGDNMITIDYNQIDQLFNAVHGDPFSFLGAHTSAQGLIIRALIPDAKSVAIYNRQKNHCLADMQMVDERGFFIALLPRATAELHYLFKIDYGNGAEPIYQEDPYRFPSCLFALDNWLLKEGTHQRPYEAMGAHLTENSYVSGVNFSVWAPNARRVSVVGDFNQWDGRRHAMRFHRESGIWEIFIPEIGEGCLYKFEILDANGAVRLKSDPYAFGTQLRPETSSVVTKLPPKQPYTAERAKANAVDAPISIYEVHLGSWRRNLANNYWLNYQEVAEELIPYVKEMGFTHIELLPLSEFPFDGSWGYQPLGLYAPTRRFGDAQGLSYFIEKAHQAGIYVLLDWVVGHFPSDEYGLSKFDGTALYEHADPREGYHQDWNTLIYNFGRNEVRNYLTGNALYWIERYGFDGLRVDAVASMIYRDYSRSDGEWIPNQYGGRENLEAINFLQRTNALLQNEQRGVLSVAEESTSFAGVSHATENGGLGFQFKWNMGWMNDTLRYMKLDPIYRKYHHNLLTFGMMYQYSENFVLPLSHDEVVHGKGSLLTKMPGDCWQKFANLRAYYGYMWGFPGKKLLFMGNEFAQGREWNYQESLDWFLLNEEHGGWHNGVQRWVRDLNHTYQRYPALWQQDQQPNGFEWLVVDDADQSVLVFARYAKSGETLVVVCNFTPEVRHNYRFGVNKGGFYREILNSDDPSYMGSGVHNSGGLWSEKIASHGKKYSLSVEVPPLGAVYFVLENEIVDEEGSFARSELKNTAKEAVKTGKKATKKTTATGKKTANKSTKAKTTTTTKSTTKKKIIKQ</sequence>
<dbReference type="InterPro" id="IPR006048">
    <property type="entry name" value="A-amylase/branching_C"/>
</dbReference>
<comment type="subunit">
    <text evidence="12">Monomer.</text>
</comment>
<evidence type="ECO:0000256" key="14">
    <source>
        <dbReference type="SAM" id="MobiDB-lite"/>
    </source>
</evidence>
<evidence type="ECO:0000256" key="7">
    <source>
        <dbReference type="ARBA" id="ARBA00022600"/>
    </source>
</evidence>
<dbReference type="Pfam" id="PF22019">
    <property type="entry name" value="GlgB_N"/>
    <property type="match status" value="1"/>
</dbReference>
<dbReference type="InterPro" id="IPR013780">
    <property type="entry name" value="Glyco_hydro_b"/>
</dbReference>
<comment type="pathway">
    <text evidence="4 12">Glycan biosynthesis; glycogen biosynthesis.</text>
</comment>
<dbReference type="Proteomes" id="UP001589767">
    <property type="component" value="Unassembled WGS sequence"/>
</dbReference>
<dbReference type="Pfam" id="PF02446">
    <property type="entry name" value="Glyco_hydro_77"/>
    <property type="match status" value="1"/>
</dbReference>
<dbReference type="InterPro" id="IPR003385">
    <property type="entry name" value="Glyco_hydro_77"/>
</dbReference>
<feature type="active site" description="Proton donor" evidence="12">
    <location>
        <position position="1179"/>
    </location>
</feature>
<dbReference type="RefSeq" id="WP_382368200.1">
    <property type="nucleotide sequence ID" value="NZ_JBHLWB010000001.1"/>
</dbReference>
<keyword evidence="17" id="KW-1185">Reference proteome</keyword>
<evidence type="ECO:0000256" key="10">
    <source>
        <dbReference type="ARBA" id="ARBA00023056"/>
    </source>
</evidence>
<dbReference type="SUPFAM" id="SSF51445">
    <property type="entry name" value="(Trans)glycosidases"/>
    <property type="match status" value="2"/>
</dbReference>
<dbReference type="InterPro" id="IPR006407">
    <property type="entry name" value="GlgB"/>
</dbReference>
<dbReference type="Pfam" id="PF02806">
    <property type="entry name" value="Alpha-amylase_C"/>
    <property type="match status" value="1"/>
</dbReference>
<evidence type="ECO:0000256" key="6">
    <source>
        <dbReference type="ARBA" id="ARBA00009000"/>
    </source>
</evidence>
<evidence type="ECO:0000256" key="5">
    <source>
        <dbReference type="ARBA" id="ARBA00005684"/>
    </source>
</evidence>
<dbReference type="NCBIfam" id="NF008967">
    <property type="entry name" value="PRK12313.1"/>
    <property type="match status" value="1"/>
</dbReference>
<evidence type="ECO:0000256" key="1">
    <source>
        <dbReference type="ARBA" id="ARBA00000439"/>
    </source>
</evidence>
<dbReference type="NCBIfam" id="NF003811">
    <property type="entry name" value="PRK05402.1"/>
    <property type="match status" value="1"/>
</dbReference>
<evidence type="ECO:0000313" key="16">
    <source>
        <dbReference type="EMBL" id="MFC0308368.1"/>
    </source>
</evidence>
<dbReference type="InterPro" id="IPR006047">
    <property type="entry name" value="GH13_cat_dom"/>
</dbReference>
<dbReference type="InterPro" id="IPR013783">
    <property type="entry name" value="Ig-like_fold"/>
</dbReference>
<comment type="function">
    <text evidence="3 12">Catalyzes the formation of the alpha-1,6-glucosidic linkages in glycogen by scission of a 1,4-alpha-linked oligosaccharide from growing alpha-1,4-glucan chains and the subsequent attachment of the oligosaccharide to the alpha-1,6 position.</text>
</comment>
<comment type="similarity">
    <text evidence="6 12">Belongs to the glycosyl hydrolase 13 family. GlgB subfamily.</text>
</comment>
<dbReference type="SUPFAM" id="SSF81296">
    <property type="entry name" value="E set domains"/>
    <property type="match status" value="2"/>
</dbReference>
<dbReference type="InterPro" id="IPR014756">
    <property type="entry name" value="Ig_E-set"/>
</dbReference>
<keyword evidence="10 12" id="KW-0320">Glycogen biosynthesis</keyword>
<proteinExistence type="inferred from homology"/>